<evidence type="ECO:0000313" key="2">
    <source>
        <dbReference type="EMBL" id="XBH03283.1"/>
    </source>
</evidence>
<feature type="compositionally biased region" description="Basic and acidic residues" evidence="1">
    <location>
        <begin position="51"/>
        <end position="78"/>
    </location>
</feature>
<dbReference type="RefSeq" id="WP_406696020.1">
    <property type="nucleotide sequence ID" value="NZ_CP155447.1"/>
</dbReference>
<name>A0AAU7CE09_9BACT</name>
<dbReference type="AlphaFoldDB" id="A0AAU7CE09"/>
<organism evidence="2">
    <name type="scientific">Singulisphaera sp. Ch08</name>
    <dbReference type="NCBI Taxonomy" id="3120278"/>
    <lineage>
        <taxon>Bacteria</taxon>
        <taxon>Pseudomonadati</taxon>
        <taxon>Planctomycetota</taxon>
        <taxon>Planctomycetia</taxon>
        <taxon>Isosphaerales</taxon>
        <taxon>Isosphaeraceae</taxon>
        <taxon>Singulisphaera</taxon>
    </lineage>
</organism>
<dbReference type="EMBL" id="CP155447">
    <property type="protein sequence ID" value="XBH03283.1"/>
    <property type="molecule type" value="Genomic_DNA"/>
</dbReference>
<feature type="compositionally biased region" description="Basic and acidic residues" evidence="1">
    <location>
        <begin position="137"/>
        <end position="149"/>
    </location>
</feature>
<proteinExistence type="predicted"/>
<feature type="compositionally biased region" description="Basic and acidic residues" evidence="1">
    <location>
        <begin position="222"/>
        <end position="291"/>
    </location>
</feature>
<evidence type="ECO:0008006" key="3">
    <source>
        <dbReference type="Google" id="ProtNLM"/>
    </source>
</evidence>
<feature type="region of interest" description="Disordered" evidence="1">
    <location>
        <begin position="18"/>
        <end position="81"/>
    </location>
</feature>
<feature type="region of interest" description="Disordered" evidence="1">
    <location>
        <begin position="209"/>
        <end position="291"/>
    </location>
</feature>
<reference evidence="2" key="1">
    <citation type="submission" date="2024-05" db="EMBL/GenBank/DDBJ databases">
        <title>Planctomycetes of the genus Singulisphaera possess chitinolytic capabilities.</title>
        <authorList>
            <person name="Ivanova A."/>
        </authorList>
    </citation>
    <scope>NUCLEOTIDE SEQUENCE</scope>
    <source>
        <strain evidence="2">Ch08T</strain>
    </source>
</reference>
<protein>
    <recommendedName>
        <fullName evidence="3">DUF4398 domain-containing protein</fullName>
    </recommendedName>
</protein>
<accession>A0AAU7CE09</accession>
<sequence>MIKILTMGASSLIGIALVAAQPPPDEERGGPPPPPPPRKKADEPPGGALRRAYELLRRLRADGRSSGRPEERLKDWTERASTLYRDAVKAHKEGDERRAHEYGIAAHDLARAVEHSKNASVYEERDSDLPPPPEGGRGGDHNPVRGDLWHAHDRVRGGLDAPKDEADKFYIDAARDLYNAARRDAEAGRLDRAGELAKAAIAITHVSEHLAHALHDGPPPPHDGDRPEAKGEYGEPRRQPHDGERPKAKRKEFEPKRKGIAAKRKEFAPKEPPREGDRPRDDRREGLPPPL</sequence>
<evidence type="ECO:0000256" key="1">
    <source>
        <dbReference type="SAM" id="MobiDB-lite"/>
    </source>
</evidence>
<gene>
    <name evidence="2" type="ORF">V5E97_33990</name>
</gene>
<feature type="region of interest" description="Disordered" evidence="1">
    <location>
        <begin position="115"/>
        <end position="149"/>
    </location>
</feature>
<feature type="compositionally biased region" description="Basic and acidic residues" evidence="1">
    <location>
        <begin position="115"/>
        <end position="128"/>
    </location>
</feature>